<evidence type="ECO:0000256" key="1">
    <source>
        <dbReference type="SAM" id="MobiDB-lite"/>
    </source>
</evidence>
<feature type="compositionally biased region" description="Polar residues" evidence="1">
    <location>
        <begin position="64"/>
        <end position="73"/>
    </location>
</feature>
<evidence type="ECO:0000313" key="4">
    <source>
        <dbReference type="Proteomes" id="UP000441336"/>
    </source>
</evidence>
<feature type="compositionally biased region" description="Basic and acidic residues" evidence="1">
    <location>
        <begin position="119"/>
        <end position="137"/>
    </location>
</feature>
<feature type="compositionally biased region" description="Basic residues" evidence="1">
    <location>
        <begin position="195"/>
        <end position="212"/>
    </location>
</feature>
<feature type="chain" id="PRO_5029794567" evidence="2">
    <location>
        <begin position="20"/>
        <end position="212"/>
    </location>
</feature>
<feature type="signal peptide" evidence="2">
    <location>
        <begin position="1"/>
        <end position="19"/>
    </location>
</feature>
<name>A0A7K1TER1_9BACT</name>
<dbReference type="AlphaFoldDB" id="A0A7K1TER1"/>
<comment type="caution">
    <text evidence="3">The sequence shown here is derived from an EMBL/GenBank/DDBJ whole genome shotgun (WGS) entry which is preliminary data.</text>
</comment>
<feature type="compositionally biased region" description="Basic residues" evidence="1">
    <location>
        <begin position="166"/>
        <end position="179"/>
    </location>
</feature>
<organism evidence="3 4">
    <name type="scientific">Hymenobacter ginkgonis</name>
    <dbReference type="NCBI Taxonomy" id="2682976"/>
    <lineage>
        <taxon>Bacteria</taxon>
        <taxon>Pseudomonadati</taxon>
        <taxon>Bacteroidota</taxon>
        <taxon>Cytophagia</taxon>
        <taxon>Cytophagales</taxon>
        <taxon>Hymenobacteraceae</taxon>
        <taxon>Hymenobacter</taxon>
    </lineage>
</organism>
<dbReference type="EMBL" id="WQKZ01000002">
    <property type="protein sequence ID" value="MVN76899.1"/>
    <property type="molecule type" value="Genomic_DNA"/>
</dbReference>
<reference evidence="3 4" key="1">
    <citation type="submission" date="2019-12" db="EMBL/GenBank/DDBJ databases">
        <title>Hymenobacter sp. HMF4947 Genome sequencing and assembly.</title>
        <authorList>
            <person name="Kang H."/>
            <person name="Cha I."/>
            <person name="Kim H."/>
            <person name="Joh K."/>
        </authorList>
    </citation>
    <scope>NUCLEOTIDE SEQUENCE [LARGE SCALE GENOMIC DNA]</scope>
    <source>
        <strain evidence="3 4">HMF4947</strain>
    </source>
</reference>
<keyword evidence="4" id="KW-1185">Reference proteome</keyword>
<feature type="region of interest" description="Disordered" evidence="1">
    <location>
        <begin position="50"/>
        <end position="212"/>
    </location>
</feature>
<protein>
    <submittedName>
        <fullName evidence="3">Uncharacterized protein</fullName>
    </submittedName>
</protein>
<feature type="compositionally biased region" description="Basic and acidic residues" evidence="1">
    <location>
        <begin position="77"/>
        <end position="92"/>
    </location>
</feature>
<evidence type="ECO:0000256" key="2">
    <source>
        <dbReference type="SAM" id="SignalP"/>
    </source>
</evidence>
<keyword evidence="2" id="KW-0732">Signal</keyword>
<gene>
    <name evidence="3" type="ORF">GO988_11245</name>
</gene>
<dbReference type="Proteomes" id="UP000441336">
    <property type="component" value="Unassembled WGS sequence"/>
</dbReference>
<accession>A0A7K1TER1</accession>
<sequence>MRKLVVLFALSLTTSAAWAQADKNPSVTKLPGEESLSIRERAERDFLMPVRRKKAAEMPKPTASAEQLNTSAPETDAEAHYNEAAPDPRTEETVAVAHEAGRSKASRHAAWVAARRAKLREERAEEARAERRAEARRSSKSSKASRTKEAAHSSKAKRHTAEKASAHHSSKKATTHKTKKETTKKTVHHTAAAKAKTKTKTKTATTKHKHRR</sequence>
<dbReference type="RefSeq" id="WP_157565246.1">
    <property type="nucleotide sequence ID" value="NZ_WQKZ01000002.1"/>
</dbReference>
<evidence type="ECO:0000313" key="3">
    <source>
        <dbReference type="EMBL" id="MVN76899.1"/>
    </source>
</evidence>
<proteinExistence type="predicted"/>